<gene>
    <name evidence="1" type="ORF">Z043_112821</name>
</gene>
<protein>
    <submittedName>
        <fullName evidence="1">Uncharacterized protein</fullName>
    </submittedName>
</protein>
<reference evidence="1 2" key="1">
    <citation type="submission" date="2015-08" db="EMBL/GenBank/DDBJ databases">
        <title>The genome of the Asian arowana (Scleropages formosus).</title>
        <authorList>
            <person name="Tan M.H."/>
            <person name="Gan H.M."/>
            <person name="Croft L.J."/>
            <person name="Austin C.M."/>
        </authorList>
    </citation>
    <scope>NUCLEOTIDE SEQUENCE [LARGE SCALE GENOMIC DNA]</scope>
    <source>
        <strain evidence="1">Aro1</strain>
    </source>
</reference>
<dbReference type="EMBL" id="JARO02004458">
    <property type="protein sequence ID" value="KPP68499.1"/>
    <property type="molecule type" value="Genomic_DNA"/>
</dbReference>
<accession>A0A0P7UJQ7</accession>
<dbReference type="Proteomes" id="UP000034805">
    <property type="component" value="Unassembled WGS sequence"/>
</dbReference>
<dbReference type="AlphaFoldDB" id="A0A0P7UJQ7"/>
<evidence type="ECO:0000313" key="1">
    <source>
        <dbReference type="EMBL" id="KPP68499.1"/>
    </source>
</evidence>
<sequence>MPALHFLTWPHGGTAASRVARSTPYVRCEQKPLFLFCPGRATAAVDCGRETWALLPCAVAVVTGGRSRSQGGRESEADSYGVRRNNMSDLLLKEMDEVPLSEPKKAAREKDVVEPEEEEGNGLSFLLVDEQENLQVRESFASGVCVFSLYRRRKSTWMD</sequence>
<proteinExistence type="predicted"/>
<name>A0A0P7UJQ7_SCLFO</name>
<evidence type="ECO:0000313" key="2">
    <source>
        <dbReference type="Proteomes" id="UP000034805"/>
    </source>
</evidence>
<organism evidence="1 2">
    <name type="scientific">Scleropages formosus</name>
    <name type="common">Asian bonytongue</name>
    <name type="synonym">Osteoglossum formosum</name>
    <dbReference type="NCBI Taxonomy" id="113540"/>
    <lineage>
        <taxon>Eukaryota</taxon>
        <taxon>Metazoa</taxon>
        <taxon>Chordata</taxon>
        <taxon>Craniata</taxon>
        <taxon>Vertebrata</taxon>
        <taxon>Euteleostomi</taxon>
        <taxon>Actinopterygii</taxon>
        <taxon>Neopterygii</taxon>
        <taxon>Teleostei</taxon>
        <taxon>Osteoglossocephala</taxon>
        <taxon>Osteoglossomorpha</taxon>
        <taxon>Osteoglossiformes</taxon>
        <taxon>Osteoglossidae</taxon>
        <taxon>Scleropages</taxon>
    </lineage>
</organism>
<comment type="caution">
    <text evidence="1">The sequence shown here is derived from an EMBL/GenBank/DDBJ whole genome shotgun (WGS) entry which is preliminary data.</text>
</comment>